<evidence type="ECO:0000256" key="5">
    <source>
        <dbReference type="ARBA" id="ARBA00022656"/>
    </source>
</evidence>
<dbReference type="Proteomes" id="UP000598196">
    <property type="component" value="Unassembled WGS sequence"/>
</dbReference>
<dbReference type="InterPro" id="IPR001343">
    <property type="entry name" value="Hemolysn_Ca-bd"/>
</dbReference>
<evidence type="ECO:0000256" key="8">
    <source>
        <dbReference type="ARBA" id="ARBA00023136"/>
    </source>
</evidence>
<dbReference type="PRINTS" id="PR00313">
    <property type="entry name" value="CABNDNGRPT"/>
</dbReference>
<name>A0A917YIQ4_9RHOB</name>
<accession>A0A917YIQ4</accession>
<keyword evidence="8" id="KW-0472">Membrane</keyword>
<dbReference type="InterPro" id="IPR050557">
    <property type="entry name" value="RTX_toxin/Mannuronan_C5-epim"/>
</dbReference>
<dbReference type="Gene3D" id="2.150.10.10">
    <property type="entry name" value="Serralysin-like metalloprotease, C-terminal"/>
    <property type="match status" value="1"/>
</dbReference>
<comment type="cofactor">
    <cofactor evidence="1">
        <name>Ca(2+)</name>
        <dbReference type="ChEBI" id="CHEBI:29108"/>
    </cofactor>
</comment>
<dbReference type="SUPFAM" id="SSF55486">
    <property type="entry name" value="Metalloproteases ('zincins'), catalytic domain"/>
    <property type="match status" value="2"/>
</dbReference>
<dbReference type="GO" id="GO:0005615">
    <property type="term" value="C:extracellular space"/>
    <property type="evidence" value="ECO:0007669"/>
    <property type="project" value="InterPro"/>
</dbReference>
<dbReference type="PANTHER" id="PTHR38340">
    <property type="entry name" value="S-LAYER PROTEIN"/>
    <property type="match status" value="1"/>
</dbReference>
<dbReference type="RefSeq" id="WP_146286544.1">
    <property type="nucleotide sequence ID" value="NZ_BMLP01000002.1"/>
</dbReference>
<keyword evidence="7" id="KW-0843">Virulence</keyword>
<keyword evidence="6" id="KW-0677">Repeat</keyword>
<comment type="caution">
    <text evidence="10">The sequence shown here is derived from an EMBL/GenBank/DDBJ whole genome shotgun (WGS) entry which is preliminary data.</text>
</comment>
<dbReference type="Pfam" id="PF00353">
    <property type="entry name" value="HemolysinCabind"/>
    <property type="match status" value="2"/>
</dbReference>
<dbReference type="GO" id="GO:0090729">
    <property type="term" value="F:toxin activity"/>
    <property type="evidence" value="ECO:0007669"/>
    <property type="project" value="UniProtKB-KW"/>
</dbReference>
<sequence length="589" mass="62777">MCLLCVSGTSSSIDETAGEMNTVAQGPGLPNYSLNQIADQLINGYWEWAGSEWRAFKLGADRELTIDLHDLSADERFIAKTALAAWSDVTGIEFTEIKITEEGHFDAAANRGTAHKIALGGAFYGKHETGDSDWVEVKLVEGRTYTFTLEPSGDDRLYDPRLVLRNPAGNIVATNNDAYAGTNNSQITFTAGATGSFYLQAGSKYYHDVGEYKLSASRGGQDHAGAQISFINDDADSAWAGATHRDGHRILNSLVNVGRDFHSADMALDSYWFTAYIHEIGHALGLGHAGNYNGTANWANDAHYRQDSNLFSVMSYFMAGSGNPDMRNPYYKGSWGTVGTAMAADIVAIQQLYGGGGKVRAGDTTYGANSNVGGYLGLLSGAMFDGDRVDERVWSGGNMILTIYDTGGTDRLDLSTVPVGQKINLGQNTLSSVGGFTNNMHIARGTIIEELITGAGSDRLTGNSVDNMMDGRDGNDKLLGLDGDDKLIGGAGRDVLRGGAGDDTLIGGLGADRFQFTGGADRAAAFEDDIDTLVLDRDLWGGGARSIDDILASAVDLGSSVRLYFGAGNNIVLKGVSRIEDLRDDIAFI</sequence>
<dbReference type="InterPro" id="IPR013858">
    <property type="entry name" value="Peptidase_M10B_C"/>
</dbReference>
<dbReference type="GO" id="GO:0005509">
    <property type="term" value="F:calcium ion binding"/>
    <property type="evidence" value="ECO:0007669"/>
    <property type="project" value="InterPro"/>
</dbReference>
<dbReference type="OrthoDB" id="733404at2"/>
<dbReference type="Gene3D" id="2.60.120.380">
    <property type="match status" value="1"/>
</dbReference>
<evidence type="ECO:0000256" key="6">
    <source>
        <dbReference type="ARBA" id="ARBA00022737"/>
    </source>
</evidence>
<evidence type="ECO:0000256" key="3">
    <source>
        <dbReference type="ARBA" id="ARBA00004613"/>
    </source>
</evidence>
<dbReference type="InterPro" id="IPR011049">
    <property type="entry name" value="Serralysin-like_metalloprot_C"/>
</dbReference>
<dbReference type="SUPFAM" id="SSF51120">
    <property type="entry name" value="beta-Roll"/>
    <property type="match status" value="1"/>
</dbReference>
<protein>
    <recommendedName>
        <fullName evidence="9">Peptidase M10 serralysin C-terminal domain-containing protein</fullName>
    </recommendedName>
</protein>
<reference evidence="10 11" key="1">
    <citation type="journal article" date="2014" name="Int. J. Syst. Evol. Microbiol.">
        <title>Complete genome sequence of Corynebacterium casei LMG S-19264T (=DSM 44701T), isolated from a smear-ripened cheese.</title>
        <authorList>
            <consortium name="US DOE Joint Genome Institute (JGI-PGF)"/>
            <person name="Walter F."/>
            <person name="Albersmeier A."/>
            <person name="Kalinowski J."/>
            <person name="Ruckert C."/>
        </authorList>
    </citation>
    <scope>NUCLEOTIDE SEQUENCE [LARGE SCALE GENOMIC DNA]</scope>
    <source>
        <strain evidence="10 11">CGMCC 1.7029</strain>
    </source>
</reference>
<evidence type="ECO:0000256" key="2">
    <source>
        <dbReference type="ARBA" id="ARBA00004370"/>
    </source>
</evidence>
<dbReference type="InterPro" id="IPR018511">
    <property type="entry name" value="Hemolysin-typ_Ca-bd_CS"/>
</dbReference>
<dbReference type="PANTHER" id="PTHR38340:SF1">
    <property type="entry name" value="S-LAYER PROTEIN"/>
    <property type="match status" value="1"/>
</dbReference>
<evidence type="ECO:0000256" key="1">
    <source>
        <dbReference type="ARBA" id="ARBA00001913"/>
    </source>
</evidence>
<organism evidence="10 11">
    <name type="scientific">Gemmobacter aquaticus</name>
    <dbReference type="NCBI Taxonomy" id="490185"/>
    <lineage>
        <taxon>Bacteria</taxon>
        <taxon>Pseudomonadati</taxon>
        <taxon>Pseudomonadota</taxon>
        <taxon>Alphaproteobacteria</taxon>
        <taxon>Rhodobacterales</taxon>
        <taxon>Paracoccaceae</taxon>
        <taxon>Gemmobacter</taxon>
    </lineage>
</organism>
<evidence type="ECO:0000256" key="7">
    <source>
        <dbReference type="ARBA" id="ARBA00023026"/>
    </source>
</evidence>
<keyword evidence="5" id="KW-0800">Toxin</keyword>
<proteinExistence type="predicted"/>
<keyword evidence="4" id="KW-0964">Secreted</keyword>
<dbReference type="PRINTS" id="PR01488">
    <property type="entry name" value="RTXTOXINA"/>
</dbReference>
<gene>
    <name evidence="10" type="ORF">GCM10010991_16410</name>
</gene>
<evidence type="ECO:0000313" key="10">
    <source>
        <dbReference type="EMBL" id="GGO31006.1"/>
    </source>
</evidence>
<dbReference type="AlphaFoldDB" id="A0A917YIQ4"/>
<dbReference type="PROSITE" id="PS00330">
    <property type="entry name" value="HEMOLYSIN_CALCIUM"/>
    <property type="match status" value="3"/>
</dbReference>
<evidence type="ECO:0000259" key="9">
    <source>
        <dbReference type="Pfam" id="PF08548"/>
    </source>
</evidence>
<dbReference type="GO" id="GO:0016020">
    <property type="term" value="C:membrane"/>
    <property type="evidence" value="ECO:0007669"/>
    <property type="project" value="UniProtKB-SubCell"/>
</dbReference>
<evidence type="ECO:0000256" key="4">
    <source>
        <dbReference type="ARBA" id="ARBA00022525"/>
    </source>
</evidence>
<dbReference type="EMBL" id="BMLP01000002">
    <property type="protein sequence ID" value="GGO31006.1"/>
    <property type="molecule type" value="Genomic_DNA"/>
</dbReference>
<evidence type="ECO:0000313" key="11">
    <source>
        <dbReference type="Proteomes" id="UP000598196"/>
    </source>
</evidence>
<feature type="domain" description="Peptidase M10 serralysin C-terminal" evidence="9">
    <location>
        <begin position="359"/>
        <end position="532"/>
    </location>
</feature>
<keyword evidence="11" id="KW-1185">Reference proteome</keyword>
<dbReference type="Pfam" id="PF08548">
    <property type="entry name" value="Peptidase_M10_C"/>
    <property type="match status" value="1"/>
</dbReference>
<dbReference type="InterPro" id="IPR003995">
    <property type="entry name" value="RTX_toxin_determinant-A"/>
</dbReference>
<comment type="subcellular location">
    <subcellularLocation>
        <location evidence="2">Membrane</location>
    </subcellularLocation>
    <subcellularLocation>
        <location evidence="3">Secreted</location>
    </subcellularLocation>
</comment>